<comment type="caution">
    <text evidence="2">The sequence shown here is derived from an EMBL/GenBank/DDBJ whole genome shotgun (WGS) entry which is preliminary data.</text>
</comment>
<dbReference type="EMBL" id="MLCN01000014">
    <property type="protein sequence ID" value="ONG41041.1"/>
    <property type="molecule type" value="Genomic_DNA"/>
</dbReference>
<accession>A0A1S8CUX7</accession>
<gene>
    <name evidence="2" type="ORF">BKE30_06345</name>
</gene>
<evidence type="ECO:0000256" key="1">
    <source>
        <dbReference type="SAM" id="MobiDB-lite"/>
    </source>
</evidence>
<keyword evidence="3" id="KW-1185">Reference proteome</keyword>
<evidence type="ECO:0000313" key="3">
    <source>
        <dbReference type="Proteomes" id="UP000192132"/>
    </source>
</evidence>
<dbReference type="STRING" id="1907941.BKE30_06345"/>
<evidence type="ECO:0000313" key="2">
    <source>
        <dbReference type="EMBL" id="ONG41041.1"/>
    </source>
</evidence>
<dbReference type="RefSeq" id="WP_076877769.1">
    <property type="nucleotide sequence ID" value="NZ_MLCN01000014.1"/>
</dbReference>
<dbReference type="Proteomes" id="UP000192132">
    <property type="component" value="Unassembled WGS sequence"/>
</dbReference>
<dbReference type="AlphaFoldDB" id="A0A1S8CUX7"/>
<sequence length="898" mass="93472">MITCNTRATFGSRRFLWGQLSLLAIGVASLFYNDAHAAPLAGTIISNMAVGEYKEEGSSVVQTSRSNLVQTTIIPVYTHTLTANRSVQATAGQRVFFSHELSNTGNSTDRYTVSAANQTGDNFDYSTIVVYLDANRDGIPDGNAISNYSLAAGESIGLLIGATIPAGSSNAATGDVQLTATSQTSSQSQQNTDRSTVSNQAVILVRKSFSVSTVNQNQIVTVRLDYENPGVVASGQVSLSDTLTAAQLSYVNDGTENWNGQIVNPATGSNDPAGINYYLNGNTINAVLSSVPAGGSGFIQFKVRVNQALPGRIPNTVQVGYDHDSSAATADISTTSNTAILTISPSYGVEINGIAGSASSAAADNLVTAPAVSSGGELLFRNYVWNTGNSEDRFNLSFTNDSFPTPHQVEFYRADGVTPLLDSNGDGISDTGLLQPGEKLEIVVKLRTPTTFAASSTTSYSIFPRAQSLGNSSKTDTVEDRGSISITDASRLVDLTNSPETSNNASGNGSISNAGNPWKTLTGSSSGSVVFPLSVKHAGTATAYALSADADGNFNTVDLPQGVAAIRFYQSTSNSCATVGSEIQQTRLLADGESQLYCAVVTLKADVATASNVPVYFKVASTTYVSSNNASNPGFDTLMNAINISSLNSIGNVVLTPDLRGQIAPNGTIVYSHNLINNGATALNGSYYLAVTNDQPGFETTLYYDLNNNGELDSNDLLINGTYNINGSMIAAGAQLRLFAKVQNTGYSGVGVVNTTSIVMRDGNNNAIDSVTDITTVSATQIRLLKLQAKDNNCDGVAEGSYTAATLTIGRNADGSGQCVLYRVTVQNQGALNIGAFNFRDTTPAATVMAIAPVCSSCTANTISAPAIGQSGSISGSVPAVASGASHVFEFGVRYAGQ</sequence>
<organism evidence="2 3">
    <name type="scientific">Alkanindiges hydrocarboniclasticus</name>
    <dbReference type="NCBI Taxonomy" id="1907941"/>
    <lineage>
        <taxon>Bacteria</taxon>
        <taxon>Pseudomonadati</taxon>
        <taxon>Pseudomonadota</taxon>
        <taxon>Gammaproteobacteria</taxon>
        <taxon>Moraxellales</taxon>
        <taxon>Moraxellaceae</taxon>
        <taxon>Alkanindiges</taxon>
    </lineage>
</organism>
<feature type="compositionally biased region" description="Low complexity" evidence="1">
    <location>
        <begin position="502"/>
        <end position="516"/>
    </location>
</feature>
<reference evidence="2 3" key="1">
    <citation type="submission" date="2016-10" db="EMBL/GenBank/DDBJ databases">
        <title>Draft Genome sequence of Alkanindiges sp. strain H1.</title>
        <authorList>
            <person name="Subhash Y."/>
            <person name="Lee S."/>
        </authorList>
    </citation>
    <scope>NUCLEOTIDE SEQUENCE [LARGE SCALE GENOMIC DNA]</scope>
    <source>
        <strain evidence="2 3">H1</strain>
    </source>
</reference>
<feature type="region of interest" description="Disordered" evidence="1">
    <location>
        <begin position="490"/>
        <end position="517"/>
    </location>
</feature>
<protein>
    <submittedName>
        <fullName evidence="2">Uncharacterized protein</fullName>
    </submittedName>
</protein>
<dbReference type="OrthoDB" id="28777at2"/>
<proteinExistence type="predicted"/>
<name>A0A1S8CUX7_9GAMM</name>